<dbReference type="EMBL" id="JAAAXJ010000003">
    <property type="protein sequence ID" value="NBJ24146.1"/>
    <property type="molecule type" value="Genomic_DNA"/>
</dbReference>
<organism evidence="1 2">
    <name type="scientific">Microvirga arsenatis</name>
    <dbReference type="NCBI Taxonomy" id="2692265"/>
    <lineage>
        <taxon>Bacteria</taxon>
        <taxon>Pseudomonadati</taxon>
        <taxon>Pseudomonadota</taxon>
        <taxon>Alphaproteobacteria</taxon>
        <taxon>Hyphomicrobiales</taxon>
        <taxon>Methylobacteriaceae</taxon>
        <taxon>Microvirga</taxon>
    </lineage>
</organism>
<dbReference type="RefSeq" id="WP_161726032.1">
    <property type="nucleotide sequence ID" value="NZ_JAAAXI010000027.1"/>
</dbReference>
<comment type="caution">
    <text evidence="1">The sequence shown here is derived from an EMBL/GenBank/DDBJ whole genome shotgun (WGS) entry which is preliminary data.</text>
</comment>
<gene>
    <name evidence="1" type="ORF">GR303_07220</name>
</gene>
<accession>A0ABW9YWT1</accession>
<keyword evidence="2" id="KW-1185">Reference proteome</keyword>
<sequence>MYEPLAAAFGTQIIEVEPGYEAKDPITGETAIVDDEHAVSVGRTIFVTMKNYEAIKARASLRSPGQGGG</sequence>
<evidence type="ECO:0000313" key="1">
    <source>
        <dbReference type="EMBL" id="NBJ24146.1"/>
    </source>
</evidence>
<name>A0ABW9YWT1_9HYPH</name>
<dbReference type="Proteomes" id="UP000818323">
    <property type="component" value="Unassembled WGS sequence"/>
</dbReference>
<protein>
    <submittedName>
        <fullName evidence="1">Uncharacterized protein</fullName>
    </submittedName>
</protein>
<reference evidence="1 2" key="1">
    <citation type="submission" date="2020-01" db="EMBL/GenBank/DDBJ databases">
        <title>Microvirga sp. nov., an arsenate reduction bacterium isolated from Tibet hotspring sediments.</title>
        <authorList>
            <person name="Yuan C.-G."/>
        </authorList>
    </citation>
    <scope>NUCLEOTIDE SEQUENCE [LARGE SCALE GENOMIC DNA]</scope>
    <source>
        <strain evidence="1 2">SYSU G3D203</strain>
    </source>
</reference>
<proteinExistence type="predicted"/>
<evidence type="ECO:0000313" key="2">
    <source>
        <dbReference type="Proteomes" id="UP000818323"/>
    </source>
</evidence>